<organism evidence="1 2">
    <name type="scientific">Algoriphagus sediminis</name>
    <dbReference type="NCBI Taxonomy" id="3057113"/>
    <lineage>
        <taxon>Bacteria</taxon>
        <taxon>Pseudomonadati</taxon>
        <taxon>Bacteroidota</taxon>
        <taxon>Cytophagia</taxon>
        <taxon>Cytophagales</taxon>
        <taxon>Cyclobacteriaceae</taxon>
        <taxon>Algoriphagus</taxon>
    </lineage>
</organism>
<protein>
    <submittedName>
        <fullName evidence="1">Uncharacterized protein</fullName>
    </submittedName>
</protein>
<keyword evidence="2" id="KW-1185">Reference proteome</keyword>
<gene>
    <name evidence="1" type="ORF">QVH07_17395</name>
</gene>
<reference evidence="1" key="1">
    <citation type="submission" date="2023-06" db="EMBL/GenBank/DDBJ databases">
        <title>Robiginitalea aurantiacus sp. nov. and Algoriphagus sediminis sp. nov., isolated from coastal sediment.</title>
        <authorList>
            <person name="Zhou Z.Y."/>
            <person name="An J."/>
            <person name="Jia Y.W."/>
            <person name="Du Z.J."/>
        </authorList>
    </citation>
    <scope>NUCLEOTIDE SEQUENCE</scope>
    <source>
        <strain evidence="1">C2-7</strain>
    </source>
</reference>
<comment type="caution">
    <text evidence="1">The sequence shown here is derived from an EMBL/GenBank/DDBJ whole genome shotgun (WGS) entry which is preliminary data.</text>
</comment>
<name>A0ABT7YHI5_9BACT</name>
<dbReference type="EMBL" id="JAUEPH010000010">
    <property type="protein sequence ID" value="MDN3205933.1"/>
    <property type="molecule type" value="Genomic_DNA"/>
</dbReference>
<accession>A0ABT7YHI5</accession>
<sequence length="170" mass="20037">MKNSKDISERKVAIVSRLMNETNEELIRHLENAILLFDAPKVSKAYTKHIEELADMEWGKTKPTKLIANEKEISVRSWRQVYIEIIKILIKTTVIRQVMLPIPDYYGNSRFFANKIAIHRSGKGFTDPELIEGIYFECHYNTQMKMRNLVRLVEKSQRFKSENFKIIFKA</sequence>
<dbReference type="RefSeq" id="WP_290003000.1">
    <property type="nucleotide sequence ID" value="NZ_JAUEPH010000010.1"/>
</dbReference>
<evidence type="ECO:0000313" key="1">
    <source>
        <dbReference type="EMBL" id="MDN3205933.1"/>
    </source>
</evidence>
<evidence type="ECO:0000313" key="2">
    <source>
        <dbReference type="Proteomes" id="UP001171916"/>
    </source>
</evidence>
<proteinExistence type="predicted"/>
<dbReference type="Proteomes" id="UP001171916">
    <property type="component" value="Unassembled WGS sequence"/>
</dbReference>